<evidence type="ECO:0000256" key="8">
    <source>
        <dbReference type="ARBA" id="ARBA00022801"/>
    </source>
</evidence>
<dbReference type="Gene3D" id="3.10.580.10">
    <property type="entry name" value="CBS-domain"/>
    <property type="match status" value="1"/>
</dbReference>
<dbReference type="RefSeq" id="WP_266015408.1">
    <property type="nucleotide sequence ID" value="NZ_JAPFQP010000004.1"/>
</dbReference>
<comment type="subcellular location">
    <subcellularLocation>
        <location evidence="1 14">Cell membrane</location>
        <topology evidence="1 14">Multi-pass membrane protein</topology>
    </subcellularLocation>
</comment>
<dbReference type="SUPFAM" id="SSF54631">
    <property type="entry name" value="CBS-domain pair"/>
    <property type="match status" value="1"/>
</dbReference>
<evidence type="ECO:0000256" key="3">
    <source>
        <dbReference type="ARBA" id="ARBA00022475"/>
    </source>
</evidence>
<gene>
    <name evidence="19" type="ORF">OO016_14205</name>
</gene>
<feature type="active site" evidence="15">
    <location>
        <position position="60"/>
    </location>
</feature>
<evidence type="ECO:0000256" key="10">
    <source>
        <dbReference type="ARBA" id="ARBA00022989"/>
    </source>
</evidence>
<evidence type="ECO:0000256" key="7">
    <source>
        <dbReference type="ARBA" id="ARBA00022737"/>
    </source>
</evidence>
<dbReference type="PIRSF" id="PIRSF006404">
    <property type="entry name" value="UCP006404_Pept_M50_CBS"/>
    <property type="match status" value="1"/>
</dbReference>
<comment type="cofactor">
    <cofactor evidence="14 16">
        <name>Zn(2+)</name>
        <dbReference type="ChEBI" id="CHEBI:29105"/>
    </cofactor>
    <text evidence="14 16">Binds 1 zinc ion per subunit.</text>
</comment>
<keyword evidence="3 14" id="KW-1003">Cell membrane</keyword>
<feature type="transmembrane region" description="Helical" evidence="14">
    <location>
        <begin position="210"/>
        <end position="226"/>
    </location>
</feature>
<comment type="caution">
    <text evidence="19">The sequence shown here is derived from an EMBL/GenBank/DDBJ whole genome shotgun (WGS) entry which is preliminary data.</text>
</comment>
<evidence type="ECO:0000256" key="12">
    <source>
        <dbReference type="ARBA" id="ARBA00023122"/>
    </source>
</evidence>
<feature type="binding site" evidence="16">
    <location>
        <position position="63"/>
    </location>
    <ligand>
        <name>Zn(2+)</name>
        <dbReference type="ChEBI" id="CHEBI:29105"/>
        <note>catalytic</note>
    </ligand>
</feature>
<evidence type="ECO:0000313" key="19">
    <source>
        <dbReference type="EMBL" id="MCX2720763.1"/>
    </source>
</evidence>
<dbReference type="PANTHER" id="PTHR39188:SF3">
    <property type="entry name" value="STAGE IV SPORULATION PROTEIN FB"/>
    <property type="match status" value="1"/>
</dbReference>
<dbReference type="GO" id="GO:0005886">
    <property type="term" value="C:plasma membrane"/>
    <property type="evidence" value="ECO:0007669"/>
    <property type="project" value="UniProtKB-SubCell"/>
</dbReference>
<protein>
    <recommendedName>
        <fullName evidence="14">Zinc metalloprotease</fullName>
    </recommendedName>
</protein>
<dbReference type="InterPro" id="IPR008915">
    <property type="entry name" value="Peptidase_M50"/>
</dbReference>
<keyword evidence="11 14" id="KW-0482">Metalloprotease</keyword>
<keyword evidence="6 14" id="KW-0479">Metal-binding</keyword>
<organism evidence="19 20">
    <name type="scientific">Lentiprolixibacter aurantiacus</name>
    <dbReference type="NCBI Taxonomy" id="2993939"/>
    <lineage>
        <taxon>Bacteria</taxon>
        <taxon>Pseudomonadati</taxon>
        <taxon>Bacteroidota</taxon>
        <taxon>Flavobacteriia</taxon>
        <taxon>Flavobacteriales</taxon>
        <taxon>Flavobacteriaceae</taxon>
        <taxon>Lentiprolixibacter</taxon>
    </lineage>
</organism>
<dbReference type="InterPro" id="IPR046342">
    <property type="entry name" value="CBS_dom_sf"/>
</dbReference>
<accession>A0AAE3MNR2</accession>
<dbReference type="AlphaFoldDB" id="A0AAE3MNR2"/>
<evidence type="ECO:0000256" key="16">
    <source>
        <dbReference type="PIRSR" id="PIRSR006404-2"/>
    </source>
</evidence>
<feature type="binding site" evidence="16">
    <location>
        <position position="168"/>
    </location>
    <ligand>
        <name>Zn(2+)</name>
        <dbReference type="ChEBI" id="CHEBI:29105"/>
        <note>catalytic</note>
    </ligand>
</feature>
<evidence type="ECO:0000256" key="11">
    <source>
        <dbReference type="ARBA" id="ARBA00023049"/>
    </source>
</evidence>
<feature type="transmembrane region" description="Helical" evidence="14">
    <location>
        <begin position="42"/>
        <end position="61"/>
    </location>
</feature>
<keyword evidence="20" id="KW-1185">Reference proteome</keyword>
<evidence type="ECO:0000259" key="18">
    <source>
        <dbReference type="Pfam" id="PF02163"/>
    </source>
</evidence>
<dbReference type="GO" id="GO:0006508">
    <property type="term" value="P:proteolysis"/>
    <property type="evidence" value="ECO:0007669"/>
    <property type="project" value="UniProtKB-KW"/>
</dbReference>
<dbReference type="GO" id="GO:0008237">
    <property type="term" value="F:metallopeptidase activity"/>
    <property type="evidence" value="ECO:0007669"/>
    <property type="project" value="UniProtKB-UniRule"/>
</dbReference>
<evidence type="ECO:0000256" key="5">
    <source>
        <dbReference type="ARBA" id="ARBA00022692"/>
    </source>
</evidence>
<feature type="transmembrane region" description="Helical" evidence="14">
    <location>
        <begin position="12"/>
        <end position="30"/>
    </location>
</feature>
<feature type="transmembrane region" description="Helical" evidence="14">
    <location>
        <begin position="99"/>
        <end position="125"/>
    </location>
</feature>
<feature type="domain" description="Peptidase M50" evidence="18">
    <location>
        <begin position="48"/>
        <end position="200"/>
    </location>
</feature>
<evidence type="ECO:0000256" key="15">
    <source>
        <dbReference type="PIRSR" id="PIRSR006404-1"/>
    </source>
</evidence>
<evidence type="ECO:0000256" key="13">
    <source>
        <dbReference type="ARBA" id="ARBA00023136"/>
    </source>
</evidence>
<evidence type="ECO:0000313" key="20">
    <source>
        <dbReference type="Proteomes" id="UP001207116"/>
    </source>
</evidence>
<name>A0AAE3MNR2_9FLAO</name>
<keyword evidence="13 14" id="KW-0472">Membrane</keyword>
<dbReference type="Proteomes" id="UP001207116">
    <property type="component" value="Unassembled WGS sequence"/>
</dbReference>
<keyword evidence="8 14" id="KW-0378">Hydrolase</keyword>
<sequence>MKGVLHLGKVAGIKIEVHWTFTLLLIWVVYLDIRRGGDLNSALMNVSLILFLFLCVVLHELGHALTARKFNIGTRKITLLPIGGVASLEKMPEKPRQELLVALAGPAVNVVIALLLLLVVPLGTYLSMEADKLETLLTTPNFSTLLFYLLIANIMLVAFNMIPAFPMDGGRVLRALLAFKMNRARATEIAATLGQTLAVVFFILGLFFNPFLVLIALFIFIGAYGENQMVKQTTLLEGHLVKDAMLTQITTVSPDYTMEQIIDLLLASTEKDFVVVENNQIAGTIYHKEIINRSKDRKLLVRDFMNTGFYAMKEDGRLTEFFEVAARQKQRFFPVIDQAGALVGAIDMTNVSEFLLIKNTLAQ</sequence>
<comment type="similarity">
    <text evidence="2 14">Belongs to the peptidase M50B family.</text>
</comment>
<evidence type="ECO:0000256" key="6">
    <source>
        <dbReference type="ARBA" id="ARBA00022723"/>
    </source>
</evidence>
<dbReference type="InterPro" id="IPR000644">
    <property type="entry name" value="CBS_dom"/>
</dbReference>
<dbReference type="InterPro" id="IPR016483">
    <property type="entry name" value="UCP006404_Pept_M50_CBS"/>
</dbReference>
<feature type="binding site" evidence="16">
    <location>
        <position position="59"/>
    </location>
    <ligand>
        <name>Zn(2+)</name>
        <dbReference type="ChEBI" id="CHEBI:29105"/>
        <note>catalytic</note>
    </ligand>
</feature>
<evidence type="ECO:0000256" key="1">
    <source>
        <dbReference type="ARBA" id="ARBA00004651"/>
    </source>
</evidence>
<dbReference type="EMBL" id="JAPFQP010000004">
    <property type="protein sequence ID" value="MCX2720763.1"/>
    <property type="molecule type" value="Genomic_DNA"/>
</dbReference>
<feature type="domain" description="CBS" evidence="17">
    <location>
        <begin position="241"/>
        <end position="293"/>
    </location>
</feature>
<keyword evidence="5 14" id="KW-0812">Transmembrane</keyword>
<keyword evidence="12" id="KW-0129">CBS domain</keyword>
<keyword evidence="7" id="KW-0677">Repeat</keyword>
<reference evidence="19" key="1">
    <citation type="submission" date="2022-11" db="EMBL/GenBank/DDBJ databases">
        <title>The characterization of three novel Bacteroidetes species and genomic analysis of their roles in tidal elemental geochemical cycles.</title>
        <authorList>
            <person name="Ma K.-J."/>
        </authorList>
    </citation>
    <scope>NUCLEOTIDE SEQUENCE</scope>
    <source>
        <strain evidence="19">M415</strain>
    </source>
</reference>
<evidence type="ECO:0000256" key="14">
    <source>
        <dbReference type="PIRNR" id="PIRNR006404"/>
    </source>
</evidence>
<dbReference type="Pfam" id="PF02163">
    <property type="entry name" value="Peptidase_M50"/>
    <property type="match status" value="1"/>
</dbReference>
<proteinExistence type="inferred from homology"/>
<keyword evidence="4 14" id="KW-0645">Protease</keyword>
<evidence type="ECO:0000256" key="4">
    <source>
        <dbReference type="ARBA" id="ARBA00022670"/>
    </source>
</evidence>
<evidence type="ECO:0000256" key="9">
    <source>
        <dbReference type="ARBA" id="ARBA00022833"/>
    </source>
</evidence>
<evidence type="ECO:0000259" key="17">
    <source>
        <dbReference type="Pfam" id="PF00571"/>
    </source>
</evidence>
<keyword evidence="9 14" id="KW-0862">Zinc</keyword>
<dbReference type="CDD" id="cd06164">
    <property type="entry name" value="S2P-M50_SpoIVFB_CBS"/>
    <property type="match status" value="1"/>
</dbReference>
<dbReference type="GO" id="GO:0046872">
    <property type="term" value="F:metal ion binding"/>
    <property type="evidence" value="ECO:0007669"/>
    <property type="project" value="UniProtKB-UniRule"/>
</dbReference>
<dbReference type="PANTHER" id="PTHR39188">
    <property type="entry name" value="MEMBRANE-ASSOCIATED ZINC METALLOPROTEASE M50B"/>
    <property type="match status" value="1"/>
</dbReference>
<keyword evidence="10 14" id="KW-1133">Transmembrane helix</keyword>
<feature type="transmembrane region" description="Helical" evidence="14">
    <location>
        <begin position="145"/>
        <end position="165"/>
    </location>
</feature>
<evidence type="ECO:0000256" key="2">
    <source>
        <dbReference type="ARBA" id="ARBA00007931"/>
    </source>
</evidence>
<dbReference type="Pfam" id="PF00571">
    <property type="entry name" value="CBS"/>
    <property type="match status" value="1"/>
</dbReference>